<proteinExistence type="predicted"/>
<sequence length="95" mass="10610">MQSGEIIAREQLLKEQAGRMRDLAARIEARTYETEMERGEGAFVEEMEMFVSELKNMGTALSRLAYVTAEQLDSAAQQFHTADTENSASLFEGGE</sequence>
<reference evidence="1" key="2">
    <citation type="submission" date="2021-04" db="EMBL/GenBank/DDBJ databases">
        <authorList>
            <person name="Gilroy R."/>
        </authorList>
    </citation>
    <scope>NUCLEOTIDE SEQUENCE</scope>
    <source>
        <strain evidence="1">ChiGjej1B1-1692</strain>
    </source>
</reference>
<protein>
    <submittedName>
        <fullName evidence="1">Uncharacterized protein</fullName>
    </submittedName>
</protein>
<name>A0A9D2NUN0_9FIRM</name>
<dbReference type="Proteomes" id="UP000823894">
    <property type="component" value="Unassembled WGS sequence"/>
</dbReference>
<organism evidence="1 2">
    <name type="scientific">Candidatus Mediterraneibacter faecigallinarum</name>
    <dbReference type="NCBI Taxonomy" id="2838669"/>
    <lineage>
        <taxon>Bacteria</taxon>
        <taxon>Bacillati</taxon>
        <taxon>Bacillota</taxon>
        <taxon>Clostridia</taxon>
        <taxon>Lachnospirales</taxon>
        <taxon>Lachnospiraceae</taxon>
        <taxon>Mediterraneibacter</taxon>
    </lineage>
</organism>
<reference evidence="1" key="1">
    <citation type="journal article" date="2021" name="PeerJ">
        <title>Extensive microbial diversity within the chicken gut microbiome revealed by metagenomics and culture.</title>
        <authorList>
            <person name="Gilroy R."/>
            <person name="Ravi A."/>
            <person name="Getino M."/>
            <person name="Pursley I."/>
            <person name="Horton D.L."/>
            <person name="Alikhan N.F."/>
            <person name="Baker D."/>
            <person name="Gharbi K."/>
            <person name="Hall N."/>
            <person name="Watson M."/>
            <person name="Adriaenssens E.M."/>
            <person name="Foster-Nyarko E."/>
            <person name="Jarju S."/>
            <person name="Secka A."/>
            <person name="Antonio M."/>
            <person name="Oren A."/>
            <person name="Chaudhuri R.R."/>
            <person name="La Ragione R."/>
            <person name="Hildebrand F."/>
            <person name="Pallen M.J."/>
        </authorList>
    </citation>
    <scope>NUCLEOTIDE SEQUENCE</scope>
    <source>
        <strain evidence="1">ChiGjej1B1-1692</strain>
    </source>
</reference>
<accession>A0A9D2NUN0</accession>
<evidence type="ECO:0000313" key="1">
    <source>
        <dbReference type="EMBL" id="HJC37700.1"/>
    </source>
</evidence>
<dbReference type="EMBL" id="DWWK01000015">
    <property type="protein sequence ID" value="HJC37700.1"/>
    <property type="molecule type" value="Genomic_DNA"/>
</dbReference>
<gene>
    <name evidence="1" type="ORF">H9757_01335</name>
</gene>
<evidence type="ECO:0000313" key="2">
    <source>
        <dbReference type="Proteomes" id="UP000823894"/>
    </source>
</evidence>
<comment type="caution">
    <text evidence="1">The sequence shown here is derived from an EMBL/GenBank/DDBJ whole genome shotgun (WGS) entry which is preliminary data.</text>
</comment>
<dbReference type="AlphaFoldDB" id="A0A9D2NUN0"/>